<name>A0A165FQP4_EXIGL</name>
<feature type="region of interest" description="Disordered" evidence="1">
    <location>
        <begin position="129"/>
        <end position="165"/>
    </location>
</feature>
<sequence>MQRPHARAFLLEGGLSWRIARVFLDEVDAMAGPSTNARQLGSPAIADIGFSSGNGYDDFISEEEREILMGRVNDQFIFPNPRDFRSSHATWDGVWTEEDEAWFIDHLRYFIDGDPIFSQQRWRARIRADGATRRHRGHGFREGAVPGLKRGRGKGKSKKGKEKEE</sequence>
<proteinExistence type="predicted"/>
<accession>A0A165FQP4</accession>
<evidence type="ECO:0000256" key="1">
    <source>
        <dbReference type="SAM" id="MobiDB-lite"/>
    </source>
</evidence>
<dbReference type="EMBL" id="KV426074">
    <property type="protein sequence ID" value="KZV89376.1"/>
    <property type="molecule type" value="Genomic_DNA"/>
</dbReference>
<organism evidence="2 4">
    <name type="scientific">Exidia glandulosa HHB12029</name>
    <dbReference type="NCBI Taxonomy" id="1314781"/>
    <lineage>
        <taxon>Eukaryota</taxon>
        <taxon>Fungi</taxon>
        <taxon>Dikarya</taxon>
        <taxon>Basidiomycota</taxon>
        <taxon>Agaricomycotina</taxon>
        <taxon>Agaricomycetes</taxon>
        <taxon>Auriculariales</taxon>
        <taxon>Exidiaceae</taxon>
        <taxon>Exidia</taxon>
    </lineage>
</organism>
<evidence type="ECO:0000313" key="4">
    <source>
        <dbReference type="Proteomes" id="UP000077266"/>
    </source>
</evidence>
<protein>
    <submittedName>
        <fullName evidence="2">Uncharacterized protein</fullName>
    </submittedName>
</protein>
<dbReference type="AlphaFoldDB" id="A0A165FQP4"/>
<evidence type="ECO:0000313" key="2">
    <source>
        <dbReference type="EMBL" id="KZV89376.1"/>
    </source>
</evidence>
<evidence type="ECO:0000313" key="3">
    <source>
        <dbReference type="EMBL" id="KZV98834.1"/>
    </source>
</evidence>
<dbReference type="EMBL" id="KV425914">
    <property type="protein sequence ID" value="KZV98834.1"/>
    <property type="molecule type" value="Genomic_DNA"/>
</dbReference>
<gene>
    <name evidence="2" type="ORF">EXIGLDRAFT_695679</name>
    <name evidence="3" type="ORF">EXIGLDRAFT_700064</name>
</gene>
<dbReference type="Proteomes" id="UP000077266">
    <property type="component" value="Unassembled WGS sequence"/>
</dbReference>
<keyword evidence="4" id="KW-1185">Reference proteome</keyword>
<reference evidence="2 4" key="1">
    <citation type="journal article" date="2016" name="Mol. Biol. Evol.">
        <title>Comparative Genomics of Early-Diverging Mushroom-Forming Fungi Provides Insights into the Origins of Lignocellulose Decay Capabilities.</title>
        <authorList>
            <person name="Nagy L.G."/>
            <person name="Riley R."/>
            <person name="Tritt A."/>
            <person name="Adam C."/>
            <person name="Daum C."/>
            <person name="Floudas D."/>
            <person name="Sun H."/>
            <person name="Yadav J.S."/>
            <person name="Pangilinan J."/>
            <person name="Larsson K.H."/>
            <person name="Matsuura K."/>
            <person name="Barry K."/>
            <person name="Labutti K."/>
            <person name="Kuo R."/>
            <person name="Ohm R.A."/>
            <person name="Bhattacharya S.S."/>
            <person name="Shirouzu T."/>
            <person name="Yoshinaga Y."/>
            <person name="Martin F.M."/>
            <person name="Grigoriev I.V."/>
            <person name="Hibbett D.S."/>
        </authorList>
    </citation>
    <scope>NUCLEOTIDE SEQUENCE [LARGE SCALE GENOMIC DNA]</scope>
    <source>
        <strain evidence="2 4">HHB12029</strain>
    </source>
</reference>
<dbReference type="OrthoDB" id="3270336at2759"/>
<feature type="compositionally biased region" description="Basic residues" evidence="1">
    <location>
        <begin position="149"/>
        <end position="165"/>
    </location>
</feature>